<evidence type="ECO:0000313" key="4">
    <source>
        <dbReference type="Proteomes" id="UP000516013"/>
    </source>
</evidence>
<keyword evidence="4" id="KW-1185">Reference proteome</keyword>
<dbReference type="Proteomes" id="UP000516013">
    <property type="component" value="Chromosome"/>
</dbReference>
<evidence type="ECO:0000256" key="1">
    <source>
        <dbReference type="SAM" id="MobiDB-lite"/>
    </source>
</evidence>
<dbReference type="KEGG" id="ccur:IAR63_11645"/>
<feature type="compositionally biased region" description="Polar residues" evidence="1">
    <location>
        <begin position="130"/>
        <end position="143"/>
    </location>
</feature>
<name>A0A7H0EXP3_9CYAN</name>
<dbReference type="EMBL" id="CP060822">
    <property type="protein sequence ID" value="QNP28559.1"/>
    <property type="molecule type" value="Genomic_DNA"/>
</dbReference>
<keyword evidence="2" id="KW-0732">Signal</keyword>
<protein>
    <recommendedName>
        <fullName evidence="5">Outer membrane beta-barrel protein</fullName>
    </recommendedName>
</protein>
<evidence type="ECO:0000256" key="2">
    <source>
        <dbReference type="SAM" id="SignalP"/>
    </source>
</evidence>
<gene>
    <name evidence="3" type="ORF">IAR63_11645</name>
</gene>
<evidence type="ECO:0000313" key="3">
    <source>
        <dbReference type="EMBL" id="QNP28559.1"/>
    </source>
</evidence>
<feature type="region of interest" description="Disordered" evidence="1">
    <location>
        <begin position="119"/>
        <end position="144"/>
    </location>
</feature>
<accession>A0A7H0EXP3</accession>
<reference evidence="3 4" key="1">
    <citation type="submission" date="2020-08" db="EMBL/GenBank/DDBJ databases">
        <title>Complete genome sequence of Raphidiopsis curvispora isolated from drinking water reservoir in South Korea.</title>
        <authorList>
            <person name="Jeong J."/>
        </authorList>
    </citation>
    <scope>NUCLEOTIDE SEQUENCE [LARGE SCALE GENOMIC DNA]</scope>
    <source>
        <strain evidence="3 4">GIHE-G1</strain>
    </source>
</reference>
<feature type="signal peptide" evidence="2">
    <location>
        <begin position="1"/>
        <end position="20"/>
    </location>
</feature>
<feature type="chain" id="PRO_5028893946" description="Outer membrane beta-barrel protein" evidence="2">
    <location>
        <begin position="21"/>
        <end position="362"/>
    </location>
</feature>
<sequence length="362" mass="38466">MVNYWLCLLSLNLLSFLFFSTSVGIKAVSANDSISENNQGLLNKKIDPSNEESIKVNHTTEFIDSLRETGQKRANQPLPIQSQTIAQQVDAEQKIDEKMEIVQNAEKLGRDLLIEPVLPTIPRPEPVPKKQTSQQKSSRTYTPGLSFGAPSAFGASWGDIFIGAGAATPGKSRDGNPDGSMTAGFGLGDPYNLIGLELAFNNGSVKNFGYNGTFDLKAHRIVYRKTNHAIGVAAGWRTFAQYGTEGIRPSGVYGVVTSYSFLQPDNPVNPMALSFSLGAGGGDFRQGKDTTGVFAGFGVQVHPQIGMGIGWSGVGLNAGISVVPLASIPFAITAQGADLTDNSVGGRILVLTVGYGFNFVGK</sequence>
<proteinExistence type="predicted"/>
<evidence type="ECO:0008006" key="5">
    <source>
        <dbReference type="Google" id="ProtNLM"/>
    </source>
</evidence>
<organism evidence="3 4">
    <name type="scientific">Cylindrospermopsis curvispora GIHE-G1</name>
    <dbReference type="NCBI Taxonomy" id="2666332"/>
    <lineage>
        <taxon>Bacteria</taxon>
        <taxon>Bacillati</taxon>
        <taxon>Cyanobacteriota</taxon>
        <taxon>Cyanophyceae</taxon>
        <taxon>Nostocales</taxon>
        <taxon>Aphanizomenonaceae</taxon>
        <taxon>Cylindrospermopsis</taxon>
    </lineage>
</organism>
<dbReference type="RefSeq" id="WP_187705386.1">
    <property type="nucleotide sequence ID" value="NZ_CP060822.1"/>
</dbReference>
<dbReference type="AlphaFoldDB" id="A0A7H0EXP3"/>